<organism evidence="1 2">
    <name type="scientific">Panagrolaimus superbus</name>
    <dbReference type="NCBI Taxonomy" id="310955"/>
    <lineage>
        <taxon>Eukaryota</taxon>
        <taxon>Metazoa</taxon>
        <taxon>Ecdysozoa</taxon>
        <taxon>Nematoda</taxon>
        <taxon>Chromadorea</taxon>
        <taxon>Rhabditida</taxon>
        <taxon>Tylenchina</taxon>
        <taxon>Panagrolaimomorpha</taxon>
        <taxon>Panagrolaimoidea</taxon>
        <taxon>Panagrolaimidae</taxon>
        <taxon>Panagrolaimus</taxon>
    </lineage>
</organism>
<reference evidence="2" key="1">
    <citation type="submission" date="2022-11" db="UniProtKB">
        <authorList>
            <consortium name="WormBaseParasite"/>
        </authorList>
    </citation>
    <scope>IDENTIFICATION</scope>
</reference>
<sequence>MYLQDIRNALYKVLTSDIEKAKILYQYSEKFLMIPDYWLHLITLLEDITTDATTLHSCRILALSHFYSTLYGNNNDKHIEWDGYDGIISKCRTYDTYPHAIQALEEALTFPHHELEMCYNAYETLSGKLFF</sequence>
<dbReference type="WBParaSite" id="PSU_v2.g20056.t1">
    <property type="protein sequence ID" value="PSU_v2.g20056.t1"/>
    <property type="gene ID" value="PSU_v2.g20056"/>
</dbReference>
<accession>A0A914YMA7</accession>
<proteinExistence type="predicted"/>
<name>A0A914YMA7_9BILA</name>
<protein>
    <submittedName>
        <fullName evidence="2">Uncharacterized protein</fullName>
    </submittedName>
</protein>
<evidence type="ECO:0000313" key="2">
    <source>
        <dbReference type="WBParaSite" id="PSU_v2.g20056.t1"/>
    </source>
</evidence>
<dbReference type="Proteomes" id="UP000887577">
    <property type="component" value="Unplaced"/>
</dbReference>
<evidence type="ECO:0000313" key="1">
    <source>
        <dbReference type="Proteomes" id="UP000887577"/>
    </source>
</evidence>
<dbReference type="AlphaFoldDB" id="A0A914YMA7"/>
<keyword evidence="1" id="KW-1185">Reference proteome</keyword>